<sequence length="91" mass="10237">MSLTKQDMIETDDFWILSLGALSLLLFICNWDFDSSIINTSQIMLTGLSFMNYLSNLQSTKKMISSISMILALAPWVFLLLLSLINLAVTI</sequence>
<protein>
    <submittedName>
        <fullName evidence="2">Uncharacterized protein</fullName>
    </submittedName>
</protein>
<dbReference type="AlphaFoldDB" id="A0A430B5K7"/>
<keyword evidence="1" id="KW-0812">Transmembrane</keyword>
<comment type="caution">
    <text evidence="2">The sequence shown here is derived from an EMBL/GenBank/DDBJ whole genome shotgun (WGS) entry which is preliminary data.</text>
</comment>
<dbReference type="Proteomes" id="UP000287605">
    <property type="component" value="Unassembled WGS sequence"/>
</dbReference>
<accession>A0A430B5K7</accession>
<organism evidence="2 3">
    <name type="scientific">Vagococcus elongatus</name>
    <dbReference type="NCBI Taxonomy" id="180344"/>
    <lineage>
        <taxon>Bacteria</taxon>
        <taxon>Bacillati</taxon>
        <taxon>Bacillota</taxon>
        <taxon>Bacilli</taxon>
        <taxon>Lactobacillales</taxon>
        <taxon>Enterococcaceae</taxon>
        <taxon>Vagococcus</taxon>
    </lineage>
</organism>
<proteinExistence type="predicted"/>
<name>A0A430B5K7_9ENTE</name>
<feature type="transmembrane region" description="Helical" evidence="1">
    <location>
        <begin position="67"/>
        <end position="89"/>
    </location>
</feature>
<gene>
    <name evidence="2" type="ORF">CBF29_00350</name>
</gene>
<evidence type="ECO:0000313" key="3">
    <source>
        <dbReference type="Proteomes" id="UP000287605"/>
    </source>
</evidence>
<evidence type="ECO:0000256" key="1">
    <source>
        <dbReference type="SAM" id="Phobius"/>
    </source>
</evidence>
<feature type="transmembrane region" description="Helical" evidence="1">
    <location>
        <begin position="12"/>
        <end position="31"/>
    </location>
</feature>
<evidence type="ECO:0000313" key="2">
    <source>
        <dbReference type="EMBL" id="RSU15561.1"/>
    </source>
</evidence>
<keyword evidence="1" id="KW-0472">Membrane</keyword>
<dbReference type="EMBL" id="NGKA01000001">
    <property type="protein sequence ID" value="RSU15561.1"/>
    <property type="molecule type" value="Genomic_DNA"/>
</dbReference>
<keyword evidence="1" id="KW-1133">Transmembrane helix</keyword>
<dbReference type="RefSeq" id="WP_126806085.1">
    <property type="nucleotide sequence ID" value="NZ_NGKA01000001.1"/>
</dbReference>
<reference evidence="2 3" key="1">
    <citation type="submission" date="2017-05" db="EMBL/GenBank/DDBJ databases">
        <title>Vagococcus spp. assemblies.</title>
        <authorList>
            <person name="Gulvik C.A."/>
        </authorList>
    </citation>
    <scope>NUCLEOTIDE SEQUENCE [LARGE SCALE GENOMIC DNA]</scope>
    <source>
        <strain evidence="2 3">CCUG 51432</strain>
    </source>
</reference>
<keyword evidence="3" id="KW-1185">Reference proteome</keyword>